<evidence type="ECO:0000259" key="1">
    <source>
        <dbReference type="Pfam" id="PF12973"/>
    </source>
</evidence>
<dbReference type="Pfam" id="PF12973">
    <property type="entry name" value="Cupin_7"/>
    <property type="match status" value="1"/>
</dbReference>
<dbReference type="RefSeq" id="WP_163955654.1">
    <property type="nucleotide sequence ID" value="NZ_JAAGUX010000006.1"/>
</dbReference>
<organism evidence="2 3">
    <name type="scientific">Nocardia cyriacigeorgica</name>
    <dbReference type="NCBI Taxonomy" id="135487"/>
    <lineage>
        <taxon>Bacteria</taxon>
        <taxon>Bacillati</taxon>
        <taxon>Actinomycetota</taxon>
        <taxon>Actinomycetes</taxon>
        <taxon>Mycobacteriales</taxon>
        <taxon>Nocardiaceae</taxon>
        <taxon>Nocardia</taxon>
    </lineage>
</organism>
<dbReference type="CDD" id="cd20302">
    <property type="entry name" value="cupin_DAD"/>
    <property type="match status" value="1"/>
</dbReference>
<reference evidence="2 3" key="1">
    <citation type="submission" date="2020-01" db="EMBL/GenBank/DDBJ databases">
        <title>Genetics and antimicrobial susceptibilities of Nocardia species isolated from the soil; a comparison with species isolated from humans.</title>
        <authorList>
            <person name="Carrasco G."/>
            <person name="Monzon S."/>
            <person name="Sansegundo M."/>
            <person name="Garcia E."/>
            <person name="Garrido N."/>
            <person name="Medina M.J."/>
            <person name="Villalon P."/>
            <person name="Ramirez-Arocha A.C."/>
            <person name="Jimenez P."/>
            <person name="Cuesta I."/>
            <person name="Valdezate S."/>
        </authorList>
    </citation>
    <scope>NUCLEOTIDE SEQUENCE [LARGE SCALE GENOMIC DNA]</scope>
    <source>
        <strain evidence="2 3">CNM20110649</strain>
    </source>
</reference>
<proteinExistence type="predicted"/>
<sequence length="155" mass="17796">MQIQKQLDVNYMSGDDNPWIPFTPLSDDVLLKYWKIDPVRGEIVVSMRVPAGVELAPHYHTGIVVVHTVKGVWRYKENDWTARAGDTVYEVAGSSHTPEGIEDSETFLFMIGELLFVDQDNNLLWQENHKTSIERYTNYCAAHGITPRDLSNWED</sequence>
<evidence type="ECO:0000313" key="2">
    <source>
        <dbReference type="EMBL" id="NEW55066.1"/>
    </source>
</evidence>
<dbReference type="Gene3D" id="2.60.120.10">
    <property type="entry name" value="Jelly Rolls"/>
    <property type="match status" value="1"/>
</dbReference>
<dbReference type="Proteomes" id="UP000470876">
    <property type="component" value="Unassembled WGS sequence"/>
</dbReference>
<dbReference type="InterPro" id="IPR011051">
    <property type="entry name" value="RmlC_Cupin_sf"/>
</dbReference>
<feature type="domain" description="ChrR-like cupin" evidence="1">
    <location>
        <begin position="15"/>
        <end position="110"/>
    </location>
</feature>
<gene>
    <name evidence="2" type="ORF">GV794_05225</name>
</gene>
<keyword evidence="3" id="KW-1185">Reference proteome</keyword>
<comment type="caution">
    <text evidence="2">The sequence shown here is derived from an EMBL/GenBank/DDBJ whole genome shotgun (WGS) entry which is preliminary data.</text>
</comment>
<name>A0ABX0CGR7_9NOCA</name>
<evidence type="ECO:0000313" key="3">
    <source>
        <dbReference type="Proteomes" id="UP000470876"/>
    </source>
</evidence>
<dbReference type="EMBL" id="JAAGUX010000006">
    <property type="protein sequence ID" value="NEW55066.1"/>
    <property type="molecule type" value="Genomic_DNA"/>
</dbReference>
<dbReference type="InterPro" id="IPR025979">
    <property type="entry name" value="ChrR-like_cupin_dom"/>
</dbReference>
<accession>A0ABX0CGR7</accession>
<protein>
    <submittedName>
        <fullName evidence="2">Cupin</fullName>
    </submittedName>
</protein>
<dbReference type="InterPro" id="IPR014710">
    <property type="entry name" value="RmlC-like_jellyroll"/>
</dbReference>
<dbReference type="SUPFAM" id="SSF51182">
    <property type="entry name" value="RmlC-like cupins"/>
    <property type="match status" value="1"/>
</dbReference>